<dbReference type="EMBL" id="AHJE01000003">
    <property type="protein sequence ID" value="EHP44682.1"/>
    <property type="molecule type" value="Genomic_DNA"/>
</dbReference>
<dbReference type="Proteomes" id="UP000005808">
    <property type="component" value="Unassembled WGS sequence"/>
</dbReference>
<dbReference type="AlphaFoldDB" id="H1RYJ1"/>
<evidence type="ECO:0000313" key="1">
    <source>
        <dbReference type="EMBL" id="EHP44682.1"/>
    </source>
</evidence>
<proteinExistence type="predicted"/>
<name>H1RYJ1_9BURK</name>
<accession>H1RYJ1</accession>
<evidence type="ECO:0000313" key="2">
    <source>
        <dbReference type="Proteomes" id="UP000005808"/>
    </source>
</evidence>
<organism evidence="1 2">
    <name type="scientific">Cupriavidus basilensis OR16</name>
    <dbReference type="NCBI Taxonomy" id="1127483"/>
    <lineage>
        <taxon>Bacteria</taxon>
        <taxon>Pseudomonadati</taxon>
        <taxon>Pseudomonadota</taxon>
        <taxon>Betaproteobacteria</taxon>
        <taxon>Burkholderiales</taxon>
        <taxon>Burkholderiaceae</taxon>
        <taxon>Cupriavidus</taxon>
    </lineage>
</organism>
<protein>
    <submittedName>
        <fullName evidence="1">Uncharacterized protein</fullName>
    </submittedName>
</protein>
<comment type="caution">
    <text evidence="1">The sequence shown here is derived from an EMBL/GenBank/DDBJ whole genome shotgun (WGS) entry which is preliminary data.</text>
</comment>
<sequence>MQEEVTWRCDGDALAGAVLPERMECRGTWPAEQPVPCTGTEAADAGQLARRHAMTNRTDYRGHVGTPCSDDVGVAVAIGECRHDEYRAACDGAGKSLGFGAIFRHWILYVVYIDTVCGQRKVFLA</sequence>
<gene>
    <name evidence="1" type="ORF">OR16_01615</name>
</gene>
<reference evidence="1 2" key="1">
    <citation type="journal article" date="2012" name="J. Bacteriol.">
        <title>De Novo Genome Project of Cupriavidus basilensis OR16.</title>
        <authorList>
            <person name="Cserhati M."/>
            <person name="Kriszt B."/>
            <person name="Szoboszlay S."/>
            <person name="Toth A."/>
            <person name="Szabo I."/>
            <person name="Tancsics A."/>
            <person name="Nagy I."/>
            <person name="Horvath B."/>
            <person name="Nagy I."/>
            <person name="Kukolya J."/>
        </authorList>
    </citation>
    <scope>NUCLEOTIDE SEQUENCE [LARGE SCALE GENOMIC DNA]</scope>
    <source>
        <strain evidence="1 2">OR16</strain>
    </source>
</reference>